<gene>
    <name evidence="2" type="ORF">H0921_09495</name>
</gene>
<dbReference type="EMBL" id="JACEFB010000005">
    <property type="protein sequence ID" value="MBA2226392.1"/>
    <property type="molecule type" value="Genomic_DNA"/>
</dbReference>
<organism evidence="2 3">
    <name type="scientific">Thermogemmata fonticola</name>
    <dbReference type="NCBI Taxonomy" id="2755323"/>
    <lineage>
        <taxon>Bacteria</taxon>
        <taxon>Pseudomonadati</taxon>
        <taxon>Planctomycetota</taxon>
        <taxon>Planctomycetia</taxon>
        <taxon>Gemmatales</taxon>
        <taxon>Gemmataceae</taxon>
        <taxon>Thermogemmata</taxon>
    </lineage>
</organism>
<feature type="transmembrane region" description="Helical" evidence="1">
    <location>
        <begin position="27"/>
        <end position="47"/>
    </location>
</feature>
<sequence length="52" mass="5858">MRNTALHTASTASSTPREADEVAAPYVFAYIGLVVLWLAAVLWWVFWQRGYA</sequence>
<dbReference type="RefSeq" id="WP_194537821.1">
    <property type="nucleotide sequence ID" value="NZ_JACEFB010000005.1"/>
</dbReference>
<comment type="caution">
    <text evidence="2">The sequence shown here is derived from an EMBL/GenBank/DDBJ whole genome shotgun (WGS) entry which is preliminary data.</text>
</comment>
<keyword evidence="1" id="KW-0472">Membrane</keyword>
<dbReference type="Proteomes" id="UP000542342">
    <property type="component" value="Unassembled WGS sequence"/>
</dbReference>
<reference evidence="2 3" key="1">
    <citation type="submission" date="2020-07" db="EMBL/GenBank/DDBJ databases">
        <title>Thermogemmata thermophila gen. nov., sp. nov., a novel moderate thermophilic planctomycete from a Kamchatka hot spring.</title>
        <authorList>
            <person name="Elcheninov A.G."/>
            <person name="Podosokorskaya O.A."/>
            <person name="Kovaleva O.L."/>
            <person name="Novikov A."/>
            <person name="Bonch-Osmolovskaya E.A."/>
            <person name="Toshchakov S.V."/>
            <person name="Kublanov I.V."/>
        </authorList>
    </citation>
    <scope>NUCLEOTIDE SEQUENCE [LARGE SCALE GENOMIC DNA]</scope>
    <source>
        <strain evidence="2 3">2918</strain>
    </source>
</reference>
<dbReference type="AlphaFoldDB" id="A0A7V8VEP1"/>
<keyword evidence="1" id="KW-0812">Transmembrane</keyword>
<evidence type="ECO:0000256" key="1">
    <source>
        <dbReference type="SAM" id="Phobius"/>
    </source>
</evidence>
<name>A0A7V8VEP1_9BACT</name>
<keyword evidence="3" id="KW-1185">Reference proteome</keyword>
<evidence type="ECO:0000313" key="3">
    <source>
        <dbReference type="Proteomes" id="UP000542342"/>
    </source>
</evidence>
<accession>A0A7V8VEP1</accession>
<proteinExistence type="predicted"/>
<keyword evidence="1" id="KW-1133">Transmembrane helix</keyword>
<evidence type="ECO:0000313" key="2">
    <source>
        <dbReference type="EMBL" id="MBA2226392.1"/>
    </source>
</evidence>
<protein>
    <submittedName>
        <fullName evidence="2">Uncharacterized protein</fullName>
    </submittedName>
</protein>